<organism evidence="5">
    <name type="scientific">Mesocestoides corti</name>
    <name type="common">Flatworm</name>
    <dbReference type="NCBI Taxonomy" id="53468"/>
    <lineage>
        <taxon>Eukaryota</taxon>
        <taxon>Metazoa</taxon>
        <taxon>Spiralia</taxon>
        <taxon>Lophotrochozoa</taxon>
        <taxon>Platyhelminthes</taxon>
        <taxon>Cestoda</taxon>
        <taxon>Eucestoda</taxon>
        <taxon>Cyclophyllidea</taxon>
        <taxon>Mesocestoididae</taxon>
        <taxon>Mesocestoides</taxon>
    </lineage>
</organism>
<keyword evidence="2" id="KW-0732">Signal</keyword>
<feature type="chain" id="PRO_5043132313" evidence="2">
    <location>
        <begin position="23"/>
        <end position="99"/>
    </location>
</feature>
<gene>
    <name evidence="3" type="ORF">MCOS_LOCUS9595</name>
</gene>
<evidence type="ECO:0000313" key="5">
    <source>
        <dbReference type="WBParaSite" id="MCU_009298-RA"/>
    </source>
</evidence>
<evidence type="ECO:0000256" key="2">
    <source>
        <dbReference type="SAM" id="SignalP"/>
    </source>
</evidence>
<dbReference type="Proteomes" id="UP000267029">
    <property type="component" value="Unassembled WGS sequence"/>
</dbReference>
<sequence>MHFPQSAFVILGVLTLAHLVSPRHIRSAEVEPKSLVDQLGDKFPKSFDFPKDFPKFPSGIALPQLGPSNPKRVSETKVTIEDKKGPDGNSHSKVVHSVD</sequence>
<evidence type="ECO:0000313" key="4">
    <source>
        <dbReference type="Proteomes" id="UP000267029"/>
    </source>
</evidence>
<keyword evidence="4" id="KW-1185">Reference proteome</keyword>
<proteinExistence type="predicted"/>
<name>A0A0R3UP36_MESCO</name>
<reference evidence="3 4" key="1">
    <citation type="submission" date="2018-10" db="EMBL/GenBank/DDBJ databases">
        <authorList>
            <consortium name="Pathogen Informatics"/>
        </authorList>
    </citation>
    <scope>NUCLEOTIDE SEQUENCE [LARGE SCALE GENOMIC DNA]</scope>
</reference>
<feature type="compositionally biased region" description="Basic and acidic residues" evidence="1">
    <location>
        <begin position="72"/>
        <end position="86"/>
    </location>
</feature>
<accession>A0A0R3UP36</accession>
<feature type="signal peptide" evidence="2">
    <location>
        <begin position="1"/>
        <end position="22"/>
    </location>
</feature>
<protein>
    <submittedName>
        <fullName evidence="5">Secreted protein</fullName>
    </submittedName>
</protein>
<dbReference type="WBParaSite" id="MCU_009298-RA">
    <property type="protein sequence ID" value="MCU_009298-RA"/>
    <property type="gene ID" value="MCU_009298"/>
</dbReference>
<feature type="region of interest" description="Disordered" evidence="1">
    <location>
        <begin position="60"/>
        <end position="99"/>
    </location>
</feature>
<dbReference type="AlphaFoldDB" id="A0A0R3UP36"/>
<reference evidence="5" key="2">
    <citation type="submission" date="2019-11" db="UniProtKB">
        <authorList>
            <consortium name="WormBaseParasite"/>
        </authorList>
    </citation>
    <scope>IDENTIFICATION</scope>
</reference>
<evidence type="ECO:0000313" key="3">
    <source>
        <dbReference type="EMBL" id="VDD83592.1"/>
    </source>
</evidence>
<evidence type="ECO:0000256" key="1">
    <source>
        <dbReference type="SAM" id="MobiDB-lite"/>
    </source>
</evidence>
<dbReference type="EMBL" id="UXSR01005775">
    <property type="protein sequence ID" value="VDD83592.1"/>
    <property type="molecule type" value="Genomic_DNA"/>
</dbReference>